<comment type="caution">
    <text evidence="2">The sequence shown here is derived from an EMBL/GenBank/DDBJ whole genome shotgun (WGS) entry which is preliminary data.</text>
</comment>
<reference evidence="2" key="1">
    <citation type="journal article" date="2023" name="bioRxiv">
        <title>Improved chromosome-level genome assembly for marigold (Tagetes erecta).</title>
        <authorList>
            <person name="Jiang F."/>
            <person name="Yuan L."/>
            <person name="Wang S."/>
            <person name="Wang H."/>
            <person name="Xu D."/>
            <person name="Wang A."/>
            <person name="Fan W."/>
        </authorList>
    </citation>
    <scope>NUCLEOTIDE SEQUENCE</scope>
    <source>
        <strain evidence="2">WSJ</strain>
        <tissue evidence="2">Leaf</tissue>
    </source>
</reference>
<gene>
    <name evidence="2" type="ORF">QVD17_38488</name>
</gene>
<name>A0AAD8NEB4_TARER</name>
<keyword evidence="1" id="KW-0812">Transmembrane</keyword>
<feature type="transmembrane region" description="Helical" evidence="1">
    <location>
        <begin position="170"/>
        <end position="200"/>
    </location>
</feature>
<evidence type="ECO:0000313" key="3">
    <source>
        <dbReference type="Proteomes" id="UP001229421"/>
    </source>
</evidence>
<feature type="transmembrane region" description="Helical" evidence="1">
    <location>
        <begin position="221"/>
        <end position="244"/>
    </location>
</feature>
<keyword evidence="3" id="KW-1185">Reference proteome</keyword>
<keyword evidence="1" id="KW-1133">Transmembrane helix</keyword>
<feature type="transmembrane region" description="Helical" evidence="1">
    <location>
        <begin position="134"/>
        <end position="158"/>
    </location>
</feature>
<proteinExistence type="predicted"/>
<accession>A0AAD8NEB4</accession>
<dbReference type="AlphaFoldDB" id="A0AAD8NEB4"/>
<dbReference type="EMBL" id="JAUHHV010000011">
    <property type="protein sequence ID" value="KAK1406879.1"/>
    <property type="molecule type" value="Genomic_DNA"/>
</dbReference>
<feature type="transmembrane region" description="Helical" evidence="1">
    <location>
        <begin position="30"/>
        <end position="49"/>
    </location>
</feature>
<sequence>MDRTEEDMKLIGFFGIFNNSIKTIFSRKKLFTQITLSFILPLTLIFFLHTTISRHFFRRIINTTSPYNSNDSGHSKPLDWLYYALFTFTYFIFLTIFSILSTASVVFTVASIYTSRDVTFHNVVKIIPKIWKRLLITFVFIYLAQFIYDAIVSIVLAICDAIFGNSYLTILIMLIFLIIFILGFLYLTVVCQLASVVTVLENVNGFKAITKGKVLLNGKKAVGMGIAFILCAILVAIFVVYAQFVVLGDDVNLLMIWRVLIGVLCVVLVMVMFLLVIVSQTVLYLVCKSYHREAIDKLSLSTFLGAYMGETVVYPGPGEEIQLGRPQRPVEQV</sequence>
<evidence type="ECO:0000313" key="2">
    <source>
        <dbReference type="EMBL" id="KAK1406879.1"/>
    </source>
</evidence>
<organism evidence="2 3">
    <name type="scientific">Tagetes erecta</name>
    <name type="common">African marigold</name>
    <dbReference type="NCBI Taxonomy" id="13708"/>
    <lineage>
        <taxon>Eukaryota</taxon>
        <taxon>Viridiplantae</taxon>
        <taxon>Streptophyta</taxon>
        <taxon>Embryophyta</taxon>
        <taxon>Tracheophyta</taxon>
        <taxon>Spermatophyta</taxon>
        <taxon>Magnoliopsida</taxon>
        <taxon>eudicotyledons</taxon>
        <taxon>Gunneridae</taxon>
        <taxon>Pentapetalae</taxon>
        <taxon>asterids</taxon>
        <taxon>campanulids</taxon>
        <taxon>Asterales</taxon>
        <taxon>Asteraceae</taxon>
        <taxon>Asteroideae</taxon>
        <taxon>Heliantheae alliance</taxon>
        <taxon>Tageteae</taxon>
        <taxon>Tagetes</taxon>
    </lineage>
</organism>
<dbReference type="Proteomes" id="UP001229421">
    <property type="component" value="Unassembled WGS sequence"/>
</dbReference>
<keyword evidence="1" id="KW-0472">Membrane</keyword>
<dbReference type="PANTHER" id="PTHR33133">
    <property type="entry name" value="OS08G0107100 PROTEIN-RELATED"/>
    <property type="match status" value="1"/>
</dbReference>
<feature type="transmembrane region" description="Helical" evidence="1">
    <location>
        <begin position="80"/>
        <end position="113"/>
    </location>
</feature>
<feature type="transmembrane region" description="Helical" evidence="1">
    <location>
        <begin position="256"/>
        <end position="287"/>
    </location>
</feature>
<protein>
    <submittedName>
        <fullName evidence="2">Uncharacterized protein</fullName>
    </submittedName>
</protein>
<dbReference type="PANTHER" id="PTHR33133:SF46">
    <property type="entry name" value="POLYADENYLATE-BINDING PROTEIN 1-B-BINDING PROTEIN"/>
    <property type="match status" value="1"/>
</dbReference>
<evidence type="ECO:0000256" key="1">
    <source>
        <dbReference type="SAM" id="Phobius"/>
    </source>
</evidence>